<feature type="transmembrane region" description="Helical" evidence="7">
    <location>
        <begin position="118"/>
        <end position="134"/>
    </location>
</feature>
<dbReference type="PANTHER" id="PTHR30509">
    <property type="entry name" value="P-HYDROXYBENZOIC ACID EFFLUX PUMP SUBUNIT-RELATED"/>
    <property type="match status" value="1"/>
</dbReference>
<evidence type="ECO:0000256" key="6">
    <source>
        <dbReference type="ARBA" id="ARBA00043993"/>
    </source>
</evidence>
<sequence>MASLMPPIARLRFRHPKVVHALRVAVGVLICIAISIYIDPPYAQWITISFLVVTAGLQHHGNIRRKAIERALGTLIGAAVGVLILGQQQLIGLSVLTYLLIAAASAVCAYYAVGKGGYTALLSAITLVIVAGHGTEPIDEGLWRAVNVIIGVALALALSLAAPLYATWFWRETLADALRQSAELVRGMGPGAAAGDERPLDTTLQQLRPLMPSVSSETGVPVSALETIQRNLRLVLAGVEFSLLSGTVPEHRDEIVRRFEAIDAALSGTSGAALATAPAVADAATARDETGDQILLGLEGLRIALAGAPALWRV</sequence>
<dbReference type="PANTHER" id="PTHR30509:SF9">
    <property type="entry name" value="MULTIDRUG RESISTANCE PROTEIN MDTO"/>
    <property type="match status" value="1"/>
</dbReference>
<dbReference type="RefSeq" id="WP_183400108.1">
    <property type="nucleotide sequence ID" value="NZ_JACIDS010000004.1"/>
</dbReference>
<keyword evidence="2" id="KW-1003">Cell membrane</keyword>
<feature type="transmembrane region" description="Helical" evidence="7">
    <location>
        <begin position="67"/>
        <end position="85"/>
    </location>
</feature>
<dbReference type="AlphaFoldDB" id="A0A840ASI1"/>
<feature type="transmembrane region" description="Helical" evidence="7">
    <location>
        <begin position="146"/>
        <end position="170"/>
    </location>
</feature>
<organism evidence="9 10">
    <name type="scientific">Kaistia hirudinis</name>
    <dbReference type="NCBI Taxonomy" id="1293440"/>
    <lineage>
        <taxon>Bacteria</taxon>
        <taxon>Pseudomonadati</taxon>
        <taxon>Pseudomonadota</taxon>
        <taxon>Alphaproteobacteria</taxon>
        <taxon>Hyphomicrobiales</taxon>
        <taxon>Kaistiaceae</taxon>
        <taxon>Kaistia</taxon>
    </lineage>
</organism>
<keyword evidence="10" id="KW-1185">Reference proteome</keyword>
<evidence type="ECO:0000256" key="2">
    <source>
        <dbReference type="ARBA" id="ARBA00022475"/>
    </source>
</evidence>
<evidence type="ECO:0000313" key="9">
    <source>
        <dbReference type="EMBL" id="MBB3932484.1"/>
    </source>
</evidence>
<dbReference type="Proteomes" id="UP000553963">
    <property type="component" value="Unassembled WGS sequence"/>
</dbReference>
<reference evidence="9 10" key="1">
    <citation type="submission" date="2020-08" db="EMBL/GenBank/DDBJ databases">
        <title>Genomic Encyclopedia of Type Strains, Phase IV (KMG-IV): sequencing the most valuable type-strain genomes for metagenomic binning, comparative biology and taxonomic classification.</title>
        <authorList>
            <person name="Goeker M."/>
        </authorList>
    </citation>
    <scope>NUCLEOTIDE SEQUENCE [LARGE SCALE GENOMIC DNA]</scope>
    <source>
        <strain evidence="9 10">DSM 25966</strain>
    </source>
</reference>
<keyword evidence="4 7" id="KW-1133">Transmembrane helix</keyword>
<protein>
    <submittedName>
        <fullName evidence="9">Putative membrane protein YccC</fullName>
    </submittedName>
</protein>
<proteinExistence type="inferred from homology"/>
<accession>A0A840ASI1</accession>
<feature type="transmembrane region" description="Helical" evidence="7">
    <location>
        <begin position="91"/>
        <end position="111"/>
    </location>
</feature>
<comment type="caution">
    <text evidence="9">The sequence shown here is derived from an EMBL/GenBank/DDBJ whole genome shotgun (WGS) entry which is preliminary data.</text>
</comment>
<dbReference type="EMBL" id="JACIDS010000004">
    <property type="protein sequence ID" value="MBB3932484.1"/>
    <property type="molecule type" value="Genomic_DNA"/>
</dbReference>
<evidence type="ECO:0000259" key="8">
    <source>
        <dbReference type="Pfam" id="PF13515"/>
    </source>
</evidence>
<feature type="domain" description="Integral membrane bound transporter" evidence="8">
    <location>
        <begin position="30"/>
        <end position="157"/>
    </location>
</feature>
<feature type="transmembrane region" description="Helical" evidence="7">
    <location>
        <begin position="44"/>
        <end position="60"/>
    </location>
</feature>
<evidence type="ECO:0000313" key="10">
    <source>
        <dbReference type="Proteomes" id="UP000553963"/>
    </source>
</evidence>
<comment type="subcellular location">
    <subcellularLocation>
        <location evidence="1">Cell membrane</location>
        <topology evidence="1">Multi-pass membrane protein</topology>
    </subcellularLocation>
</comment>
<evidence type="ECO:0000256" key="4">
    <source>
        <dbReference type="ARBA" id="ARBA00022989"/>
    </source>
</evidence>
<keyword evidence="3 7" id="KW-0812">Transmembrane</keyword>
<dbReference type="InterPro" id="IPR049453">
    <property type="entry name" value="Memb_transporter_dom"/>
</dbReference>
<dbReference type="Pfam" id="PF13515">
    <property type="entry name" value="FUSC_2"/>
    <property type="match status" value="1"/>
</dbReference>
<evidence type="ECO:0000256" key="1">
    <source>
        <dbReference type="ARBA" id="ARBA00004651"/>
    </source>
</evidence>
<keyword evidence="5 7" id="KW-0472">Membrane</keyword>
<evidence type="ECO:0000256" key="3">
    <source>
        <dbReference type="ARBA" id="ARBA00022692"/>
    </source>
</evidence>
<gene>
    <name evidence="9" type="ORF">GGR25_003542</name>
</gene>
<feature type="transmembrane region" description="Helical" evidence="7">
    <location>
        <begin position="21"/>
        <end position="38"/>
    </location>
</feature>
<evidence type="ECO:0000256" key="7">
    <source>
        <dbReference type="SAM" id="Phobius"/>
    </source>
</evidence>
<evidence type="ECO:0000256" key="5">
    <source>
        <dbReference type="ARBA" id="ARBA00023136"/>
    </source>
</evidence>
<name>A0A840ASI1_9HYPH</name>
<comment type="similarity">
    <text evidence="6">Belongs to the YccS/YhfK family.</text>
</comment>
<dbReference type="GO" id="GO:0005886">
    <property type="term" value="C:plasma membrane"/>
    <property type="evidence" value="ECO:0007669"/>
    <property type="project" value="UniProtKB-SubCell"/>
</dbReference>